<proteinExistence type="predicted"/>
<dbReference type="Pfam" id="PF13439">
    <property type="entry name" value="Glyco_transf_4"/>
    <property type="match status" value="1"/>
</dbReference>
<gene>
    <name evidence="4" type="ORF">LZC94_43135</name>
</gene>
<evidence type="ECO:0000256" key="1">
    <source>
        <dbReference type="ARBA" id="ARBA00022679"/>
    </source>
</evidence>
<evidence type="ECO:0000313" key="4">
    <source>
        <dbReference type="EMBL" id="WXB14607.1"/>
    </source>
</evidence>
<keyword evidence="1 4" id="KW-0808">Transferase</keyword>
<feature type="domain" description="Glycosyl transferase family 1" evidence="2">
    <location>
        <begin position="237"/>
        <end position="335"/>
    </location>
</feature>
<dbReference type="EMBL" id="CP089984">
    <property type="protein sequence ID" value="WXB14607.1"/>
    <property type="molecule type" value="Genomic_DNA"/>
</dbReference>
<dbReference type="Pfam" id="PF00534">
    <property type="entry name" value="Glycos_transf_1"/>
    <property type="match status" value="1"/>
</dbReference>
<sequence length="374" mass="41224">MKRMRTILMTCDAVGGVWTYALNLARAFEESDLVRVVLAVLGPLPNASQRAAARSIRGLDLFALECRLEWMDDPWADVERSGEWLLDLEKRIRPDVIHLNMYAHGSLPFCAPVMTVAHSCVASWWSAVKKESLPARYRIYRDEVRAALASVRAVVAPTRAMLDAVQTFYGETAHGLVIHNGAPPWPSPKLPKAPAVLSLGRIWDEAKNIEALSAVAHRIPWPIYVAGSPAHPDGTDRVPHGVRALGWLGREALAGCLGRASIYAHPARYEPFGLAPLEAAHAGCALVLGDISSLREIWGDAALYVPPEDHDALAAAIRALIDDPALRVRMSERARFRARRFPSSAQARAYLNLYDRLMAPRLAIRRNAAVSLDY</sequence>
<dbReference type="GO" id="GO:0016757">
    <property type="term" value="F:glycosyltransferase activity"/>
    <property type="evidence" value="ECO:0007669"/>
    <property type="project" value="UniProtKB-KW"/>
</dbReference>
<dbReference type="RefSeq" id="WP_394824231.1">
    <property type="nucleotide sequence ID" value="NZ_CP089984.1"/>
</dbReference>
<organism evidence="4 5">
    <name type="scientific">Pendulispora albinea</name>
    <dbReference type="NCBI Taxonomy" id="2741071"/>
    <lineage>
        <taxon>Bacteria</taxon>
        <taxon>Pseudomonadati</taxon>
        <taxon>Myxococcota</taxon>
        <taxon>Myxococcia</taxon>
        <taxon>Myxococcales</taxon>
        <taxon>Sorangiineae</taxon>
        <taxon>Pendulisporaceae</taxon>
        <taxon>Pendulispora</taxon>
    </lineage>
</organism>
<keyword evidence="5" id="KW-1185">Reference proteome</keyword>
<dbReference type="SUPFAM" id="SSF53756">
    <property type="entry name" value="UDP-Glycosyltransferase/glycogen phosphorylase"/>
    <property type="match status" value="1"/>
</dbReference>
<dbReference type="EC" id="2.4.-.-" evidence="4"/>
<name>A0ABZ2LZU8_9BACT</name>
<reference evidence="4 5" key="1">
    <citation type="submission" date="2021-12" db="EMBL/GenBank/DDBJ databases">
        <title>Discovery of the Pendulisporaceae a myxobacterial family with distinct sporulation behavior and unique specialized metabolism.</title>
        <authorList>
            <person name="Garcia R."/>
            <person name="Popoff A."/>
            <person name="Bader C.D."/>
            <person name="Loehr J."/>
            <person name="Walesch S."/>
            <person name="Walt C."/>
            <person name="Boldt J."/>
            <person name="Bunk B."/>
            <person name="Haeckl F.J.F.P.J."/>
            <person name="Gunesch A.P."/>
            <person name="Birkelbach J."/>
            <person name="Nuebel U."/>
            <person name="Pietschmann T."/>
            <person name="Bach T."/>
            <person name="Mueller R."/>
        </authorList>
    </citation>
    <scope>NUCLEOTIDE SEQUENCE [LARGE SCALE GENOMIC DNA]</scope>
    <source>
        <strain evidence="4 5">MSr11954</strain>
    </source>
</reference>
<accession>A0ABZ2LZU8</accession>
<keyword evidence="4" id="KW-0328">Glycosyltransferase</keyword>
<dbReference type="Gene3D" id="3.40.50.2000">
    <property type="entry name" value="Glycogen Phosphorylase B"/>
    <property type="match status" value="2"/>
</dbReference>
<feature type="domain" description="Glycosyltransferase subfamily 4-like N-terminal" evidence="3">
    <location>
        <begin position="14"/>
        <end position="181"/>
    </location>
</feature>
<dbReference type="InterPro" id="IPR028098">
    <property type="entry name" value="Glyco_trans_4-like_N"/>
</dbReference>
<evidence type="ECO:0000259" key="3">
    <source>
        <dbReference type="Pfam" id="PF13439"/>
    </source>
</evidence>
<evidence type="ECO:0000259" key="2">
    <source>
        <dbReference type="Pfam" id="PF00534"/>
    </source>
</evidence>
<dbReference type="PANTHER" id="PTHR46401:SF2">
    <property type="entry name" value="GLYCOSYLTRANSFERASE WBBK-RELATED"/>
    <property type="match status" value="1"/>
</dbReference>
<protein>
    <submittedName>
        <fullName evidence="4">Glycosyltransferase</fullName>
        <ecNumber evidence="4">2.4.-.-</ecNumber>
    </submittedName>
</protein>
<dbReference type="Proteomes" id="UP001370348">
    <property type="component" value="Chromosome"/>
</dbReference>
<evidence type="ECO:0000313" key="5">
    <source>
        <dbReference type="Proteomes" id="UP001370348"/>
    </source>
</evidence>
<dbReference type="InterPro" id="IPR001296">
    <property type="entry name" value="Glyco_trans_1"/>
</dbReference>
<dbReference type="PANTHER" id="PTHR46401">
    <property type="entry name" value="GLYCOSYLTRANSFERASE WBBK-RELATED"/>
    <property type="match status" value="1"/>
</dbReference>